<dbReference type="Gene3D" id="2.180.10.10">
    <property type="entry name" value="RHS repeat-associated core"/>
    <property type="match status" value="3"/>
</dbReference>
<dbReference type="PANTHER" id="PTHR32305">
    <property type="match status" value="1"/>
</dbReference>
<feature type="region of interest" description="Disordered" evidence="2">
    <location>
        <begin position="1096"/>
        <end position="1120"/>
    </location>
</feature>
<sequence length="1155" mass="128675">MPIDIASGNVSGEFIDLSVPGKVALVWQRRYSGALIPFAPGALGRGWTHSYASSLTRFSGGFRFITPSGATELLADADGAVERGGRVRHLGAFFEIFMREHRYVVQTWDVDNGEVLRYIFKSGEQGVAMLLDSVEDVSGQGLDLEWDESRQLRCVRQRLERRELDLSYNRQGLIDALTLVSPNGERHGVAKYEYDAAGRLVAAYDAADFADRFAYDEKHRWARQIIKDGGVFSYRYDGKGRCVLRTGLNHYDEKRLRYLEAVRITEVTNSYGATSRFLALPTGQIVGEWSATGAQRRTEYDEHGRISTITDSVGGTTRYGYDEDGNRAVVVDALEQVTHQNFTPDHLPQTLTDAAGQVWQRHYDVANRLVASVDPDGHRWVYEYDDEGNVSALVDPLGARISQTFDAGILSAVTDWIGNRREFEFDAFGRVVMRRDAMGEVTRIRYDDLGRPIQIAHPDGSLIHATYDHAGNLTRYIDPNGSVTRWRYGPCNRLMERVDPIGNSVRYVWGSEQGRLDEVINSNGDRFQFFRDDGGRVVREISFDGRERRFEYNGEDRVTRFVNGNGEAVVLERDLLHRIVAQVLPDGDTVQFRFSAVGLLEHAQTADIAIGIERDAAGRVTREVQGDQWVRSRYDAAGRLIQTTTSLGLEVGYKNDGNGGVVGIAVGGQVYHIERNAHGHETARTLADGLYLEQRFDSLGRMVEQVAGDASVQESLVHRRYLYDPAGQLRALDDARWGRTDYVYDPAERLIQTLKSRGGSESFEYDSTGNITHMRAAGAHAVDEARLYAQGDQLIEQGDTRFEYDAEGRLIRKTEHSQSEEPRLWTYQWNALDRLKSLTDPDGQTWRYGYDALARRVSKERVGDAPALRRTFLWDKERVIHEADAAHGSRSAWVYGDARYAPLLTVQNGQVFSIVLDQIGTPRELISPDGRVALSRTYTAWGTIDAEYVSTQFSVRCPVGFQGQWRDEESGLCYNKFRYYAPESGRYISQDPLELLGGANFYAYGANPVNWLDPLGLCASHDSGKRGTDQAEKDLIANDHEILAREVTMVVNGQRVRADFVTRGPDGVTIHVFEVKNGTGRLTPNQDNSGVYNAGMDHPANSSPSGGGTIDTKGPGSKADTLTVATGNPAKTTAAGLPAKGGTQPATFSVLKYDV</sequence>
<evidence type="ECO:0000259" key="3">
    <source>
        <dbReference type="Pfam" id="PF20148"/>
    </source>
</evidence>
<dbReference type="RefSeq" id="WP_340340230.1">
    <property type="nucleotide sequence ID" value="NZ_JBBKZT010000001.1"/>
</dbReference>
<feature type="domain" description="DUF6531" evidence="3">
    <location>
        <begin position="2"/>
        <end position="71"/>
    </location>
</feature>
<dbReference type="Pfam" id="PF25023">
    <property type="entry name" value="TEN_YD-shell"/>
    <property type="match status" value="2"/>
</dbReference>
<keyword evidence="1" id="KW-0677">Repeat</keyword>
<gene>
    <name evidence="5" type="ORF">WKW82_00160</name>
</gene>
<keyword evidence="6" id="KW-1185">Reference proteome</keyword>
<evidence type="ECO:0000259" key="4">
    <source>
        <dbReference type="Pfam" id="PF25023"/>
    </source>
</evidence>
<evidence type="ECO:0000256" key="2">
    <source>
        <dbReference type="SAM" id="MobiDB-lite"/>
    </source>
</evidence>
<evidence type="ECO:0000256" key="1">
    <source>
        <dbReference type="ARBA" id="ARBA00022737"/>
    </source>
</evidence>
<dbReference type="InterPro" id="IPR050708">
    <property type="entry name" value="T6SS_VgrG/RHS"/>
</dbReference>
<feature type="domain" description="Teneurin-like YD-shell" evidence="4">
    <location>
        <begin position="419"/>
        <end position="559"/>
    </location>
</feature>
<dbReference type="InterPro" id="IPR031325">
    <property type="entry name" value="RHS_repeat"/>
</dbReference>
<name>A0ABU8WC98_9BURK</name>
<dbReference type="InterPro" id="IPR006530">
    <property type="entry name" value="YD"/>
</dbReference>
<evidence type="ECO:0000313" key="5">
    <source>
        <dbReference type="EMBL" id="MEJ8845041.1"/>
    </source>
</evidence>
<comment type="caution">
    <text evidence="5">The sequence shown here is derived from an EMBL/GenBank/DDBJ whole genome shotgun (WGS) entry which is preliminary data.</text>
</comment>
<dbReference type="Pfam" id="PF20148">
    <property type="entry name" value="DUF6531"/>
    <property type="match status" value="1"/>
</dbReference>
<evidence type="ECO:0000313" key="6">
    <source>
        <dbReference type="Proteomes" id="UP001385892"/>
    </source>
</evidence>
<dbReference type="InterPro" id="IPR056823">
    <property type="entry name" value="TEN-like_YD-shell"/>
</dbReference>
<dbReference type="InterPro" id="IPR045351">
    <property type="entry name" value="DUF6531"/>
</dbReference>
<dbReference type="PANTHER" id="PTHR32305:SF15">
    <property type="entry name" value="PROTEIN RHSA-RELATED"/>
    <property type="match status" value="1"/>
</dbReference>
<accession>A0ABU8WC98</accession>
<organism evidence="5 6">
    <name type="scientific">Variovorax rhizosphaerae</name>
    <dbReference type="NCBI Taxonomy" id="1836200"/>
    <lineage>
        <taxon>Bacteria</taxon>
        <taxon>Pseudomonadati</taxon>
        <taxon>Pseudomonadota</taxon>
        <taxon>Betaproteobacteria</taxon>
        <taxon>Burkholderiales</taxon>
        <taxon>Comamonadaceae</taxon>
        <taxon>Variovorax</taxon>
    </lineage>
</organism>
<reference evidence="5 6" key="1">
    <citation type="submission" date="2024-03" db="EMBL/GenBank/DDBJ databases">
        <title>Novel species of the genus Variovorax.</title>
        <authorList>
            <person name="Liu Q."/>
            <person name="Xin Y.-H."/>
        </authorList>
    </citation>
    <scope>NUCLEOTIDE SEQUENCE [LARGE SCALE GENOMIC DNA]</scope>
    <source>
        <strain evidence="5 6">KACC 18900</strain>
    </source>
</reference>
<dbReference type="EMBL" id="JBBKZT010000001">
    <property type="protein sequence ID" value="MEJ8845041.1"/>
    <property type="molecule type" value="Genomic_DNA"/>
</dbReference>
<dbReference type="Proteomes" id="UP001385892">
    <property type="component" value="Unassembled WGS sequence"/>
</dbReference>
<dbReference type="Pfam" id="PF05593">
    <property type="entry name" value="RHS_repeat"/>
    <property type="match status" value="3"/>
</dbReference>
<feature type="domain" description="Teneurin-like YD-shell" evidence="4">
    <location>
        <begin position="739"/>
        <end position="991"/>
    </location>
</feature>
<proteinExistence type="predicted"/>
<dbReference type="InterPro" id="IPR022385">
    <property type="entry name" value="Rhs_assc_core"/>
</dbReference>
<dbReference type="NCBIfam" id="TIGR01643">
    <property type="entry name" value="YD_repeat_2x"/>
    <property type="match status" value="7"/>
</dbReference>
<protein>
    <submittedName>
        <fullName evidence="5">RHS repeat-associated core domain-containing protein</fullName>
    </submittedName>
</protein>
<dbReference type="NCBIfam" id="TIGR03696">
    <property type="entry name" value="Rhs_assc_core"/>
    <property type="match status" value="1"/>
</dbReference>